<evidence type="ECO:0000256" key="1">
    <source>
        <dbReference type="SAM" id="MobiDB-lite"/>
    </source>
</evidence>
<evidence type="ECO:0000313" key="3">
    <source>
        <dbReference type="Proteomes" id="UP000055035"/>
    </source>
</evidence>
<comment type="caution">
    <text evidence="2">The sequence shown here is derived from an EMBL/GenBank/DDBJ whole genome shotgun (WGS) entry which is preliminary data.</text>
</comment>
<name>A0A0W0VDL2_9GAMM</name>
<accession>A0A0W0VDL2</accession>
<dbReference type="AlphaFoldDB" id="A0A0W0VDL2"/>
<feature type="region of interest" description="Disordered" evidence="1">
    <location>
        <begin position="24"/>
        <end position="76"/>
    </location>
</feature>
<organism evidence="2 3">
    <name type="scientific">Legionella jordanis</name>
    <dbReference type="NCBI Taxonomy" id="456"/>
    <lineage>
        <taxon>Bacteria</taxon>
        <taxon>Pseudomonadati</taxon>
        <taxon>Pseudomonadota</taxon>
        <taxon>Gammaproteobacteria</taxon>
        <taxon>Legionellales</taxon>
        <taxon>Legionellaceae</taxon>
        <taxon>Legionella</taxon>
    </lineage>
</organism>
<protein>
    <submittedName>
        <fullName evidence="2">Uncharacterized protein</fullName>
    </submittedName>
</protein>
<dbReference type="Proteomes" id="UP000055035">
    <property type="component" value="Unassembled WGS sequence"/>
</dbReference>
<dbReference type="STRING" id="456.Ljor_2542"/>
<reference evidence="2 3" key="1">
    <citation type="submission" date="2015-11" db="EMBL/GenBank/DDBJ databases">
        <title>Genomic analysis of 38 Legionella species identifies large and diverse effector repertoires.</title>
        <authorList>
            <person name="Burstein D."/>
            <person name="Amaro F."/>
            <person name="Zusman T."/>
            <person name="Lifshitz Z."/>
            <person name="Cohen O."/>
            <person name="Gilbert J.A."/>
            <person name="Pupko T."/>
            <person name="Shuman H.A."/>
            <person name="Segal G."/>
        </authorList>
    </citation>
    <scope>NUCLEOTIDE SEQUENCE [LARGE SCALE GENOMIC DNA]</scope>
    <source>
        <strain evidence="2 3">BL-540</strain>
    </source>
</reference>
<sequence>MSILEKETEDSLIEPELDLSEDLKLSGTSNDFNQNQFQGGDMVDLLGDGVPGYETTGEDETDDDIALNVLNKKPTP</sequence>
<feature type="compositionally biased region" description="Polar residues" evidence="1">
    <location>
        <begin position="26"/>
        <end position="38"/>
    </location>
</feature>
<dbReference type="OrthoDB" id="5641415at2"/>
<keyword evidence="3" id="KW-1185">Reference proteome</keyword>
<evidence type="ECO:0000313" key="2">
    <source>
        <dbReference type="EMBL" id="KTD18236.1"/>
    </source>
</evidence>
<feature type="compositionally biased region" description="Low complexity" evidence="1">
    <location>
        <begin position="39"/>
        <end position="55"/>
    </location>
</feature>
<proteinExistence type="predicted"/>
<dbReference type="RefSeq" id="WP_058471915.1">
    <property type="nucleotide sequence ID" value="NZ_CAAAIC010000010.1"/>
</dbReference>
<gene>
    <name evidence="2" type="ORF">Ljor_2542</name>
</gene>
<dbReference type="PATRIC" id="fig|456.5.peg.2731"/>
<dbReference type="EMBL" id="LNYJ01000011">
    <property type="protein sequence ID" value="KTD18236.1"/>
    <property type="molecule type" value="Genomic_DNA"/>
</dbReference>
<feature type="compositionally biased region" description="Acidic residues" evidence="1">
    <location>
        <begin position="56"/>
        <end position="65"/>
    </location>
</feature>